<reference evidence="2 3" key="1">
    <citation type="submission" date="2023-08" db="EMBL/GenBank/DDBJ databases">
        <title>Black Yeasts Isolated from many extreme environments.</title>
        <authorList>
            <person name="Coleine C."/>
            <person name="Stajich J.E."/>
            <person name="Selbmann L."/>
        </authorList>
    </citation>
    <scope>NUCLEOTIDE SEQUENCE [LARGE SCALE GENOMIC DNA]</scope>
    <source>
        <strain evidence="2 3">CCFEE 5910</strain>
    </source>
</reference>
<dbReference type="PANTHER" id="PTHR45036">
    <property type="entry name" value="METHYLTRANSFERASE LIKE 7B"/>
    <property type="match status" value="1"/>
</dbReference>
<feature type="transmembrane region" description="Helical" evidence="1">
    <location>
        <begin position="20"/>
        <end position="41"/>
    </location>
</feature>
<keyword evidence="1" id="KW-0812">Transmembrane</keyword>
<dbReference type="PANTHER" id="PTHR45036:SF1">
    <property type="entry name" value="METHYLTRANSFERASE LIKE 7A"/>
    <property type="match status" value="1"/>
</dbReference>
<proteinExistence type="predicted"/>
<evidence type="ECO:0000313" key="3">
    <source>
        <dbReference type="Proteomes" id="UP001309876"/>
    </source>
</evidence>
<evidence type="ECO:0000256" key="1">
    <source>
        <dbReference type="SAM" id="Phobius"/>
    </source>
</evidence>
<organism evidence="2 3">
    <name type="scientific">Lithohypha guttulata</name>
    <dbReference type="NCBI Taxonomy" id="1690604"/>
    <lineage>
        <taxon>Eukaryota</taxon>
        <taxon>Fungi</taxon>
        <taxon>Dikarya</taxon>
        <taxon>Ascomycota</taxon>
        <taxon>Pezizomycotina</taxon>
        <taxon>Eurotiomycetes</taxon>
        <taxon>Chaetothyriomycetidae</taxon>
        <taxon>Chaetothyriales</taxon>
        <taxon>Trichomeriaceae</taxon>
        <taxon>Lithohypha</taxon>
    </lineage>
</organism>
<dbReference type="InterPro" id="IPR052356">
    <property type="entry name" value="Thiol_S-MT"/>
</dbReference>
<keyword evidence="1" id="KW-1133">Transmembrane helix</keyword>
<gene>
    <name evidence="2" type="ORF">LTR05_006796</name>
</gene>
<protein>
    <recommendedName>
        <fullName evidence="4">S-adenosyl-L-methionine-dependent methyltransferase</fullName>
    </recommendedName>
</protein>
<sequence>MDTEHLTPAAWLFNLLTPGILMVVLTPTFLLTTLFNPRLLLNFQFDKLQSKSFALWWSTIGSCLSNDVPQGLQPILDEHCRGKVLDIGPGSGFQLKRFKTAFEAGKIDEIYAVEPGTEMHDQLKGEAIKVFGGKAPRMYQILSCGAQPDALIPYMDKHGLLQNNEAEGLFDTIVCIRALCGIPDPRETANLFYRLLKPGGKIIFFEHVGNSGDRRRSGSRIAYLFQKVYMMLGYQFLASGCDLTRDTAGNLRTAAAADHGWDKVRVVDRNPEGCIPEVWGYMQKKSKRVA</sequence>
<dbReference type="EMBL" id="JAVRRJ010000007">
    <property type="protein sequence ID" value="KAK5082914.1"/>
    <property type="molecule type" value="Genomic_DNA"/>
</dbReference>
<dbReference type="InterPro" id="IPR029063">
    <property type="entry name" value="SAM-dependent_MTases_sf"/>
</dbReference>
<evidence type="ECO:0008006" key="4">
    <source>
        <dbReference type="Google" id="ProtNLM"/>
    </source>
</evidence>
<dbReference type="AlphaFoldDB" id="A0AAN7Y9E9"/>
<dbReference type="Gene3D" id="3.40.50.150">
    <property type="entry name" value="Vaccinia Virus protein VP39"/>
    <property type="match status" value="1"/>
</dbReference>
<dbReference type="Pfam" id="PF13489">
    <property type="entry name" value="Methyltransf_23"/>
    <property type="match status" value="1"/>
</dbReference>
<dbReference type="Proteomes" id="UP001309876">
    <property type="component" value="Unassembled WGS sequence"/>
</dbReference>
<accession>A0AAN7Y9E9</accession>
<comment type="caution">
    <text evidence="2">The sequence shown here is derived from an EMBL/GenBank/DDBJ whole genome shotgun (WGS) entry which is preliminary data.</text>
</comment>
<dbReference type="CDD" id="cd02440">
    <property type="entry name" value="AdoMet_MTases"/>
    <property type="match status" value="1"/>
</dbReference>
<dbReference type="SUPFAM" id="SSF53335">
    <property type="entry name" value="S-adenosyl-L-methionine-dependent methyltransferases"/>
    <property type="match status" value="1"/>
</dbReference>
<name>A0AAN7Y9E9_9EURO</name>
<keyword evidence="3" id="KW-1185">Reference proteome</keyword>
<evidence type="ECO:0000313" key="2">
    <source>
        <dbReference type="EMBL" id="KAK5082914.1"/>
    </source>
</evidence>
<keyword evidence="1" id="KW-0472">Membrane</keyword>